<evidence type="ECO:0000256" key="1">
    <source>
        <dbReference type="SAM" id="MobiDB-lite"/>
    </source>
</evidence>
<dbReference type="Proteomes" id="UP001161017">
    <property type="component" value="Unassembled WGS sequence"/>
</dbReference>
<dbReference type="EMBL" id="JAPUFD010000011">
    <property type="protein sequence ID" value="MDI1490320.1"/>
    <property type="molecule type" value="Genomic_DNA"/>
</dbReference>
<dbReference type="InterPro" id="IPR036928">
    <property type="entry name" value="AS_sf"/>
</dbReference>
<dbReference type="Gene3D" id="3.90.1300.10">
    <property type="entry name" value="Amidase signature (AS) domain"/>
    <property type="match status" value="1"/>
</dbReference>
<organism evidence="3 4">
    <name type="scientific">Ramalina farinacea</name>
    <dbReference type="NCBI Taxonomy" id="258253"/>
    <lineage>
        <taxon>Eukaryota</taxon>
        <taxon>Fungi</taxon>
        <taxon>Dikarya</taxon>
        <taxon>Ascomycota</taxon>
        <taxon>Pezizomycotina</taxon>
        <taxon>Lecanoromycetes</taxon>
        <taxon>OSLEUM clade</taxon>
        <taxon>Lecanoromycetidae</taxon>
        <taxon>Lecanorales</taxon>
        <taxon>Lecanorineae</taxon>
        <taxon>Ramalinaceae</taxon>
        <taxon>Ramalina</taxon>
    </lineage>
</organism>
<dbReference type="InterPro" id="IPR000120">
    <property type="entry name" value="Amidase"/>
</dbReference>
<dbReference type="Pfam" id="PF01425">
    <property type="entry name" value="Amidase"/>
    <property type="match status" value="1"/>
</dbReference>
<sequence length="594" mass="63581">MESPTRRDQFINYPSPVQGPKTTYKYIPGTNPVLSGLPLTIASSLVTNLGPLAGLFWSNAGFGVLRKLDILNDYEPRYDPTVIPIGDEDHSTRNTSEIDHAGNHQSGIYNYGAAYRSNATTPRNVVEALLELIGKDTSKRHEFVSINDEEVIAAADASTQRHREGKPIGLLDGIPVAVKDEVHLRNHPQNLGSAQDFTKPQQDTTWCVRKWQEAGAIVIGKLNMHELGLDTSGNNPITGTPPNPQNPNFYPGGSSSASATTVSRGLLPLTLGCDGGGSIRIPSNYCGIYGLKPTHNRVGRSPATNIASSTSVIGPMARCMTDLELGYRVMAAPDIEGKGASAMFAPPRPMSKAGSNAASKKRVLGICRQWFDCADPPVLNLCHAALAHFESSGDYEIIDIDLPLLHEGQLAHALTILTEILPSATGSPHRFTAPTSLTLSVGARTTALDFLLAQKLRNLLMQHLSHLFHSHPGLLIVTPTTPNLGWKIGGPGELVRGLSDANMSVRSMTYVWLANFVGCPAISIPVGKAVDEGEGKGLGEVPVGLMAMGEWGDEGGLIEWGRVGEEYAMGGEEGGKMGRPADWVDVLEVAKGMR</sequence>
<reference evidence="3" key="1">
    <citation type="journal article" date="2023" name="Genome Biol. Evol.">
        <title>First Whole Genome Sequence and Flow Cytometry Genome Size Data for the Lichen-Forming Fungus Ramalina farinacea (Ascomycota).</title>
        <authorList>
            <person name="Llewellyn T."/>
            <person name="Mian S."/>
            <person name="Hill R."/>
            <person name="Leitch I.J."/>
            <person name="Gaya E."/>
        </authorList>
    </citation>
    <scope>NUCLEOTIDE SEQUENCE</scope>
    <source>
        <strain evidence="3">LIQ254RAFAR</strain>
    </source>
</reference>
<proteinExistence type="predicted"/>
<evidence type="ECO:0000313" key="4">
    <source>
        <dbReference type="Proteomes" id="UP001161017"/>
    </source>
</evidence>
<name>A0AA43TXT4_9LECA</name>
<gene>
    <name evidence="3" type="ORF">OHK93_001520</name>
</gene>
<comment type="caution">
    <text evidence="3">The sequence shown here is derived from an EMBL/GenBank/DDBJ whole genome shotgun (WGS) entry which is preliminary data.</text>
</comment>
<evidence type="ECO:0000259" key="2">
    <source>
        <dbReference type="Pfam" id="PF01425"/>
    </source>
</evidence>
<dbReference type="PANTHER" id="PTHR11895:SF67">
    <property type="entry name" value="AMIDASE DOMAIN-CONTAINING PROTEIN"/>
    <property type="match status" value="1"/>
</dbReference>
<dbReference type="PANTHER" id="PTHR11895">
    <property type="entry name" value="TRANSAMIDASE"/>
    <property type="match status" value="1"/>
</dbReference>
<dbReference type="SUPFAM" id="SSF75304">
    <property type="entry name" value="Amidase signature (AS) enzymes"/>
    <property type="match status" value="1"/>
</dbReference>
<evidence type="ECO:0000313" key="3">
    <source>
        <dbReference type="EMBL" id="MDI1490320.1"/>
    </source>
</evidence>
<accession>A0AA43TXT4</accession>
<keyword evidence="4" id="KW-1185">Reference proteome</keyword>
<feature type="domain" description="Amidase" evidence="2">
    <location>
        <begin position="125"/>
        <end position="556"/>
    </location>
</feature>
<dbReference type="GO" id="GO:0003824">
    <property type="term" value="F:catalytic activity"/>
    <property type="evidence" value="ECO:0007669"/>
    <property type="project" value="InterPro"/>
</dbReference>
<feature type="compositionally biased region" description="Low complexity" evidence="1">
    <location>
        <begin position="246"/>
        <end position="257"/>
    </location>
</feature>
<dbReference type="AlphaFoldDB" id="A0AA43TXT4"/>
<protein>
    <recommendedName>
        <fullName evidence="2">Amidase domain-containing protein</fullName>
    </recommendedName>
</protein>
<dbReference type="InterPro" id="IPR023631">
    <property type="entry name" value="Amidase_dom"/>
</dbReference>
<feature type="region of interest" description="Disordered" evidence="1">
    <location>
        <begin position="232"/>
        <end position="257"/>
    </location>
</feature>